<evidence type="ECO:0000256" key="5">
    <source>
        <dbReference type="ARBA" id="ARBA00023288"/>
    </source>
</evidence>
<evidence type="ECO:0000256" key="1">
    <source>
        <dbReference type="ARBA" id="ARBA00004459"/>
    </source>
</evidence>
<keyword evidence="3" id="KW-0472">Membrane</keyword>
<organism evidence="6 7">
    <name type="scientific">Maridesulfovibrio salexigens (strain ATCC 14822 / DSM 2638 / NCIMB 8403 / VKM B-1763)</name>
    <name type="common">Desulfovibrio salexigens</name>
    <dbReference type="NCBI Taxonomy" id="526222"/>
    <lineage>
        <taxon>Bacteria</taxon>
        <taxon>Pseudomonadati</taxon>
        <taxon>Thermodesulfobacteriota</taxon>
        <taxon>Desulfovibrionia</taxon>
        <taxon>Desulfovibrionales</taxon>
        <taxon>Desulfovibrionaceae</taxon>
        <taxon>Maridesulfovibrio</taxon>
    </lineage>
</organism>
<evidence type="ECO:0000256" key="2">
    <source>
        <dbReference type="ARBA" id="ARBA00022729"/>
    </source>
</evidence>
<keyword evidence="4" id="KW-0564">Palmitate</keyword>
<name>C6BZ38_MARSD</name>
<accession>C6BZ38</accession>
<dbReference type="GO" id="GO:0009279">
    <property type="term" value="C:cell outer membrane"/>
    <property type="evidence" value="ECO:0007669"/>
    <property type="project" value="UniProtKB-SubCell"/>
</dbReference>
<reference evidence="6 7" key="1">
    <citation type="submission" date="2009-06" db="EMBL/GenBank/DDBJ databases">
        <title>Complete sequence of Desulfovibrio salexigens DSM 2638.</title>
        <authorList>
            <consortium name="US DOE Joint Genome Institute"/>
            <person name="Lucas S."/>
            <person name="Copeland A."/>
            <person name="Lapidus A."/>
            <person name="Glavina del Rio T."/>
            <person name="Tice H."/>
            <person name="Bruce D."/>
            <person name="Goodwin L."/>
            <person name="Pitluck S."/>
            <person name="Munk A.C."/>
            <person name="Brettin T."/>
            <person name="Detter J.C."/>
            <person name="Han C."/>
            <person name="Tapia R."/>
            <person name="Larimer F."/>
            <person name="Land M."/>
            <person name="Hauser L."/>
            <person name="Kyrpides N."/>
            <person name="Anderson I."/>
            <person name="Wall J.D."/>
            <person name="Arkin A.P."/>
            <person name="Dehal P."/>
            <person name="Chivian D."/>
            <person name="Giles B."/>
            <person name="Hazen T.C."/>
        </authorList>
    </citation>
    <scope>NUCLEOTIDE SEQUENCE [LARGE SCALE GENOMIC DNA]</scope>
    <source>
        <strain evidence="7">ATCC 14822 / DSM 2638 / NCIMB 8403 / VKM B-1763</strain>
    </source>
</reference>
<keyword evidence="5" id="KW-0449">Lipoprotein</keyword>
<gene>
    <name evidence="6" type="ordered locus">Desal_0796</name>
</gene>
<sequence>MKKRILILIAVAMLSALVLMSGCRSKQRMGMVREQNTGLLYGSMTSGNFMVDPSQFDTPILKLTIRNTSGDPAINLKALRNSIEKSYIDKGYKVVKTGKYSAHLDINLRYSGQISQNMVDEISLWGGTGGAYLGATLGQTLDSMILGSASGAAIGAIIGQYTTQDTYIMVADVILGVVDKYAKKRKAIIQFDDTQIKWEDEDDGFTSYRSRERIKAAVYAGGDNTAQSKIVRGVTLRFKRILQDII</sequence>
<dbReference type="Pfam" id="PF05818">
    <property type="entry name" value="TraT"/>
    <property type="match status" value="1"/>
</dbReference>
<dbReference type="AlphaFoldDB" id="C6BZ38"/>
<dbReference type="EMBL" id="CP001649">
    <property type="protein sequence ID" value="ACS78862.1"/>
    <property type="molecule type" value="Genomic_DNA"/>
</dbReference>
<evidence type="ECO:0000256" key="3">
    <source>
        <dbReference type="ARBA" id="ARBA00023136"/>
    </source>
</evidence>
<comment type="subcellular location">
    <subcellularLocation>
        <location evidence="1">Cell outer membrane</location>
        <topology evidence="1">Lipid-anchor</topology>
    </subcellularLocation>
</comment>
<evidence type="ECO:0000313" key="7">
    <source>
        <dbReference type="Proteomes" id="UP000002601"/>
    </source>
</evidence>
<evidence type="ECO:0000256" key="4">
    <source>
        <dbReference type="ARBA" id="ARBA00023139"/>
    </source>
</evidence>
<dbReference type="RefSeq" id="WP_015850681.1">
    <property type="nucleotide sequence ID" value="NC_012881.1"/>
</dbReference>
<evidence type="ECO:0008006" key="8">
    <source>
        <dbReference type="Google" id="ProtNLM"/>
    </source>
</evidence>
<dbReference type="HOGENOM" id="CLU_1114410_0_0_7"/>
<evidence type="ECO:0000313" key="6">
    <source>
        <dbReference type="EMBL" id="ACS78862.1"/>
    </source>
</evidence>
<protein>
    <recommendedName>
        <fullName evidence="8">TraT complement resistance protein</fullName>
    </recommendedName>
</protein>
<dbReference type="InterPro" id="IPR008874">
    <property type="entry name" value="TraT_complement-R"/>
</dbReference>
<dbReference type="STRING" id="526222.Desal_0796"/>
<keyword evidence="7" id="KW-1185">Reference proteome</keyword>
<dbReference type="eggNOG" id="ENOG5031ADH">
    <property type="taxonomic scope" value="Bacteria"/>
</dbReference>
<keyword evidence="2" id="KW-0732">Signal</keyword>
<dbReference type="PROSITE" id="PS51257">
    <property type="entry name" value="PROKAR_LIPOPROTEIN"/>
    <property type="match status" value="1"/>
</dbReference>
<dbReference type="Proteomes" id="UP000002601">
    <property type="component" value="Chromosome"/>
</dbReference>
<proteinExistence type="predicted"/>
<dbReference type="KEGG" id="dsa:Desal_0796"/>